<dbReference type="InterPro" id="IPR036397">
    <property type="entry name" value="RNaseH_sf"/>
</dbReference>
<protein>
    <recommendedName>
        <fullName evidence="1">Tf2-1-like SH3-like domain-containing protein</fullName>
    </recommendedName>
</protein>
<reference evidence="2" key="1">
    <citation type="submission" date="2020-06" db="EMBL/GenBank/DDBJ databases">
        <authorList>
            <person name="Li T."/>
            <person name="Hu X."/>
            <person name="Zhang T."/>
            <person name="Song X."/>
            <person name="Zhang H."/>
            <person name="Dai N."/>
            <person name="Sheng W."/>
            <person name="Hou X."/>
            <person name="Wei L."/>
        </authorList>
    </citation>
    <scope>NUCLEOTIDE SEQUENCE</scope>
    <source>
        <strain evidence="2">G02</strain>
        <tissue evidence="2">Leaf</tissue>
    </source>
</reference>
<dbReference type="SUPFAM" id="SSF53098">
    <property type="entry name" value="Ribonuclease H-like"/>
    <property type="match status" value="1"/>
</dbReference>
<dbReference type="InterPro" id="IPR012337">
    <property type="entry name" value="RNaseH-like_sf"/>
</dbReference>
<organism evidence="2">
    <name type="scientific">Sesamum radiatum</name>
    <name type="common">Black benniseed</name>
    <dbReference type="NCBI Taxonomy" id="300843"/>
    <lineage>
        <taxon>Eukaryota</taxon>
        <taxon>Viridiplantae</taxon>
        <taxon>Streptophyta</taxon>
        <taxon>Embryophyta</taxon>
        <taxon>Tracheophyta</taxon>
        <taxon>Spermatophyta</taxon>
        <taxon>Magnoliopsida</taxon>
        <taxon>eudicotyledons</taxon>
        <taxon>Gunneridae</taxon>
        <taxon>Pentapetalae</taxon>
        <taxon>asterids</taxon>
        <taxon>lamiids</taxon>
        <taxon>Lamiales</taxon>
        <taxon>Pedaliaceae</taxon>
        <taxon>Sesamum</taxon>
    </lineage>
</organism>
<comment type="caution">
    <text evidence="2">The sequence shown here is derived from an EMBL/GenBank/DDBJ whole genome shotgun (WGS) entry which is preliminary data.</text>
</comment>
<name>A0AAW2TT43_SESRA</name>
<dbReference type="InterPro" id="IPR050951">
    <property type="entry name" value="Retrovirus_Pol_polyprotein"/>
</dbReference>
<dbReference type="PANTHER" id="PTHR37984">
    <property type="entry name" value="PROTEIN CBG26694"/>
    <property type="match status" value="1"/>
</dbReference>
<sequence length="161" mass="18576">MRTTLTLDCYNPKHPYTTTFVVKTFFDNIYKLHGLPMIIVTDRDKVFTSKFWRELFTLPRISLGMSSVYYPRSDGQTDELTHVWRSTQGVIEKVEKVAYKLELSPGSKIHPVFHVSLLKKKIGSKYFPSLGLPELEDEIFKVYPAAILARRLIPRNNVGVP</sequence>
<gene>
    <name evidence="2" type="ORF">Sradi_1718800</name>
</gene>
<dbReference type="Pfam" id="PF24626">
    <property type="entry name" value="SH3_Tf2-1"/>
    <property type="match status" value="1"/>
</dbReference>
<dbReference type="PANTHER" id="PTHR37984:SF5">
    <property type="entry name" value="PROTEIN NYNRIN-LIKE"/>
    <property type="match status" value="1"/>
</dbReference>
<evidence type="ECO:0000259" key="1">
    <source>
        <dbReference type="Pfam" id="PF24626"/>
    </source>
</evidence>
<dbReference type="Gene3D" id="3.30.420.10">
    <property type="entry name" value="Ribonuclease H-like superfamily/Ribonuclease H"/>
    <property type="match status" value="1"/>
</dbReference>
<evidence type="ECO:0000313" key="2">
    <source>
        <dbReference type="EMBL" id="KAL0407844.1"/>
    </source>
</evidence>
<feature type="domain" description="Tf2-1-like SH3-like" evidence="1">
    <location>
        <begin position="90"/>
        <end position="121"/>
    </location>
</feature>
<dbReference type="InterPro" id="IPR056924">
    <property type="entry name" value="SH3_Tf2-1"/>
</dbReference>
<dbReference type="EMBL" id="JACGWJ010000007">
    <property type="protein sequence ID" value="KAL0407844.1"/>
    <property type="molecule type" value="Genomic_DNA"/>
</dbReference>
<accession>A0AAW2TT43</accession>
<proteinExistence type="predicted"/>
<reference evidence="2" key="2">
    <citation type="journal article" date="2024" name="Plant">
        <title>Genomic evolution and insights into agronomic trait innovations of Sesamum species.</title>
        <authorList>
            <person name="Miao H."/>
            <person name="Wang L."/>
            <person name="Qu L."/>
            <person name="Liu H."/>
            <person name="Sun Y."/>
            <person name="Le M."/>
            <person name="Wang Q."/>
            <person name="Wei S."/>
            <person name="Zheng Y."/>
            <person name="Lin W."/>
            <person name="Duan Y."/>
            <person name="Cao H."/>
            <person name="Xiong S."/>
            <person name="Wang X."/>
            <person name="Wei L."/>
            <person name="Li C."/>
            <person name="Ma Q."/>
            <person name="Ju M."/>
            <person name="Zhao R."/>
            <person name="Li G."/>
            <person name="Mu C."/>
            <person name="Tian Q."/>
            <person name="Mei H."/>
            <person name="Zhang T."/>
            <person name="Gao T."/>
            <person name="Zhang H."/>
        </authorList>
    </citation>
    <scope>NUCLEOTIDE SEQUENCE</scope>
    <source>
        <strain evidence="2">G02</strain>
    </source>
</reference>
<dbReference type="AlphaFoldDB" id="A0AAW2TT43"/>
<dbReference type="GO" id="GO:0003676">
    <property type="term" value="F:nucleic acid binding"/>
    <property type="evidence" value="ECO:0007669"/>
    <property type="project" value="InterPro"/>
</dbReference>